<dbReference type="GO" id="GO:0030089">
    <property type="term" value="C:phycobilisome"/>
    <property type="evidence" value="ECO:0007669"/>
    <property type="project" value="UniProtKB-KW"/>
</dbReference>
<keyword evidence="2" id="KW-0605">Phycobilisome</keyword>
<dbReference type="InterPro" id="IPR004155">
    <property type="entry name" value="PBS_lyase_HEAT"/>
</dbReference>
<dbReference type="GO" id="GO:0016491">
    <property type="term" value="F:oxidoreductase activity"/>
    <property type="evidence" value="ECO:0007669"/>
    <property type="project" value="TreeGrafter"/>
</dbReference>
<proteinExistence type="predicted"/>
<evidence type="ECO:0000313" key="3">
    <source>
        <dbReference type="EMBL" id="MBR8827704.1"/>
    </source>
</evidence>
<dbReference type="SUPFAM" id="SSF48371">
    <property type="entry name" value="ARM repeat"/>
    <property type="match status" value="1"/>
</dbReference>
<dbReference type="Proteomes" id="UP000767446">
    <property type="component" value="Unassembled WGS sequence"/>
</dbReference>
<dbReference type="Pfam" id="PF13646">
    <property type="entry name" value="HEAT_2"/>
    <property type="match status" value="2"/>
</dbReference>
<dbReference type="PANTHER" id="PTHR12697:SF38">
    <property type="entry name" value="PBS LYASE HEAT DOMAIN PROTEIN REPEAT-CONTAINING PROTEIN"/>
    <property type="match status" value="1"/>
</dbReference>
<evidence type="ECO:0000256" key="1">
    <source>
        <dbReference type="ARBA" id="ARBA00022549"/>
    </source>
</evidence>
<dbReference type="AlphaFoldDB" id="A0A941GPW6"/>
<name>A0A941GPW6_9CHRO</name>
<dbReference type="InterPro" id="IPR011989">
    <property type="entry name" value="ARM-like"/>
</dbReference>
<reference evidence="3" key="1">
    <citation type="submission" date="2021-02" db="EMBL/GenBank/DDBJ databases">
        <title>Metagenome analyses of Stigonema ocellatum DSM 106950, Chlorogloea purpurea SAG 13.99 and Gomphosphaeria aponina DSM 107014.</title>
        <authorList>
            <person name="Marter P."/>
            <person name="Huang S."/>
        </authorList>
    </citation>
    <scope>NUCLEOTIDE SEQUENCE</scope>
    <source>
        <strain evidence="3">JP213</strain>
    </source>
</reference>
<sequence>MVNFNNQTTNGLKLSQEETDVLLAAVRAEVAEQIFDSSDTHRLQQMVECLGDSRGMVRLGFADTLGKIGTPATPFLVEALAHHSDPVVRRAAAKTLTLIADPATISPLVNALLHDEDTVVHGSAVGALARIGAAAVPVLLEIIAAPELRETTKGHAAWALAFIGPEAKEYLYQEITSETAAVRAAVVGAIAKIAQDEKEEQAFNVLINALTDDEAMVRIEAAAVLGNLAYASTTSHLLKLLAYSDGESRKAGALALMKIGDRSALPALQAILPQESDPAIQQVIKLAISQIERKLDQDEDDWE</sequence>
<evidence type="ECO:0000313" key="4">
    <source>
        <dbReference type="Proteomes" id="UP000767446"/>
    </source>
</evidence>
<dbReference type="EMBL" id="JADQBC010000040">
    <property type="protein sequence ID" value="MBR8827704.1"/>
    <property type="molecule type" value="Genomic_DNA"/>
</dbReference>
<dbReference type="SMART" id="SM00567">
    <property type="entry name" value="EZ_HEAT"/>
    <property type="match status" value="7"/>
</dbReference>
<dbReference type="InterPro" id="IPR016024">
    <property type="entry name" value="ARM-type_fold"/>
</dbReference>
<evidence type="ECO:0000256" key="2">
    <source>
        <dbReference type="ARBA" id="ARBA00022738"/>
    </source>
</evidence>
<organism evidence="3 4">
    <name type="scientific">Gomphosphaeria aponina SAG 52.96 = DSM 107014</name>
    <dbReference type="NCBI Taxonomy" id="1521640"/>
    <lineage>
        <taxon>Bacteria</taxon>
        <taxon>Bacillati</taxon>
        <taxon>Cyanobacteriota</taxon>
        <taxon>Cyanophyceae</taxon>
        <taxon>Oscillatoriophycideae</taxon>
        <taxon>Chroococcales</taxon>
        <taxon>Gomphosphaeriaceae</taxon>
        <taxon>Gomphosphaeria</taxon>
    </lineage>
</organism>
<keyword evidence="1" id="KW-0042">Antenna complex</keyword>
<protein>
    <submittedName>
        <fullName evidence="3">HEAT repeat domain-containing protein</fullName>
    </submittedName>
</protein>
<gene>
    <name evidence="3" type="ORF">DSM107014_07320</name>
</gene>
<comment type="caution">
    <text evidence="3">The sequence shown here is derived from an EMBL/GenBank/DDBJ whole genome shotgun (WGS) entry which is preliminary data.</text>
</comment>
<dbReference type="Gene3D" id="1.25.10.10">
    <property type="entry name" value="Leucine-rich Repeat Variant"/>
    <property type="match status" value="2"/>
</dbReference>
<accession>A0A941GPW6</accession>
<dbReference type="PANTHER" id="PTHR12697">
    <property type="entry name" value="PBS LYASE HEAT-LIKE PROTEIN"/>
    <property type="match status" value="1"/>
</dbReference>